<organism evidence="3 4">
    <name type="scientific">Riesia pediculicola (strain USDA)</name>
    <dbReference type="NCBI Taxonomy" id="515618"/>
    <lineage>
        <taxon>Bacteria</taxon>
        <taxon>Pseudomonadati</taxon>
        <taxon>Pseudomonadota</taxon>
        <taxon>Gammaproteobacteria</taxon>
        <taxon>Enterobacterales</taxon>
        <taxon>Enterobacteriaceae</taxon>
        <taxon>Candidatus Riesia</taxon>
    </lineage>
</organism>
<protein>
    <submittedName>
        <fullName evidence="3">Iron-sulfur cluster assembly scaffold protein</fullName>
    </submittedName>
</protein>
<comment type="similarity">
    <text evidence="1">Belongs to the HesB/IscA family.</text>
</comment>
<dbReference type="PANTHER" id="PTHR10072:SF47">
    <property type="entry name" value="PROTEIN SUFA"/>
    <property type="match status" value="1"/>
</dbReference>
<dbReference type="Gene3D" id="2.60.300.12">
    <property type="entry name" value="HesB-like domain"/>
    <property type="match status" value="1"/>
</dbReference>
<dbReference type="InterPro" id="IPR016092">
    <property type="entry name" value="ATAP"/>
</dbReference>
<dbReference type="AlphaFoldDB" id="D4G7U8"/>
<dbReference type="Proteomes" id="UP000001700">
    <property type="component" value="Chromosome"/>
</dbReference>
<gene>
    <name evidence="3" type="ordered locus">RIEPE_0140</name>
</gene>
<dbReference type="GO" id="GO:0005829">
    <property type="term" value="C:cytosol"/>
    <property type="evidence" value="ECO:0007669"/>
    <property type="project" value="TreeGrafter"/>
</dbReference>
<evidence type="ECO:0000313" key="4">
    <source>
        <dbReference type="Proteomes" id="UP000001700"/>
    </source>
</evidence>
<dbReference type="SUPFAM" id="SSF89360">
    <property type="entry name" value="HesB-like domain"/>
    <property type="match status" value="1"/>
</dbReference>
<dbReference type="eggNOG" id="COG0316">
    <property type="taxonomic scope" value="Bacteria"/>
</dbReference>
<sequence>MFCRKFSKKNDWCLLIQMKYQGNKQIIKITQNAFIKLSQIFKGDPKIKGLSLDVVKSGCLGFSYRMKAIYEVKEFYIIFNIKSNMNFFILPKSIHLINGVTIDYVNEGLNKKFSFKNQKIIHTSCKCGKSFNFK</sequence>
<dbReference type="EMBL" id="CP001085">
    <property type="protein sequence ID" value="ADD79699.1"/>
    <property type="molecule type" value="Genomic_DNA"/>
</dbReference>
<dbReference type="GO" id="GO:0016226">
    <property type="term" value="P:iron-sulfur cluster assembly"/>
    <property type="evidence" value="ECO:0007669"/>
    <property type="project" value="InterPro"/>
</dbReference>
<dbReference type="KEGG" id="rip:RIEPE_0140"/>
<dbReference type="Pfam" id="PF01521">
    <property type="entry name" value="Fe-S_biosyn"/>
    <property type="match status" value="1"/>
</dbReference>
<evidence type="ECO:0000259" key="2">
    <source>
        <dbReference type="Pfam" id="PF01521"/>
    </source>
</evidence>
<reference evidence="3" key="1">
    <citation type="submission" date="2008-05" db="EMBL/GenBank/DDBJ databases">
        <title>Genome sequence of Riesia pediculicola USDA.</title>
        <authorList>
            <person name="Kirkness E.F."/>
        </authorList>
    </citation>
    <scope>NUCLEOTIDE SEQUENCE [LARGE SCALE GENOMIC DNA]</scope>
    <source>
        <strain evidence="3">USDA</strain>
    </source>
</reference>
<evidence type="ECO:0000256" key="1">
    <source>
        <dbReference type="ARBA" id="ARBA00006718"/>
    </source>
</evidence>
<accession>D4G7U8</accession>
<keyword evidence="4" id="KW-1185">Reference proteome</keyword>
<dbReference type="OrthoDB" id="9801228at2"/>
<evidence type="ECO:0000313" key="3">
    <source>
        <dbReference type="EMBL" id="ADD79699.1"/>
    </source>
</evidence>
<feature type="domain" description="Core" evidence="2">
    <location>
        <begin position="27"/>
        <end position="129"/>
    </location>
</feature>
<dbReference type="STRING" id="515618.RIEPE_0140"/>
<dbReference type="PANTHER" id="PTHR10072">
    <property type="entry name" value="IRON-SULFUR CLUSTER ASSEMBLY PROTEIN"/>
    <property type="match status" value="1"/>
</dbReference>
<dbReference type="GO" id="GO:0051537">
    <property type="term" value="F:2 iron, 2 sulfur cluster binding"/>
    <property type="evidence" value="ECO:0007669"/>
    <property type="project" value="UniProtKB-ARBA"/>
</dbReference>
<name>D4G7U8_RIEPU</name>
<dbReference type="InterPro" id="IPR000361">
    <property type="entry name" value="ATAP_core_dom"/>
</dbReference>
<dbReference type="InterPro" id="IPR035903">
    <property type="entry name" value="HesB-like_dom_sf"/>
</dbReference>
<dbReference type="NCBIfam" id="TIGR00049">
    <property type="entry name" value="iron-sulfur cluster assembly accessory protein"/>
    <property type="match status" value="1"/>
</dbReference>
<dbReference type="HOGENOM" id="CLU_069054_4_2_6"/>
<proteinExistence type="inferred from homology"/>
<dbReference type="InterPro" id="IPR050322">
    <property type="entry name" value="Fe-S_cluster_asmbl/transfer"/>
</dbReference>